<reference evidence="1" key="1">
    <citation type="journal article" date="2020" name="Stud. Mycol.">
        <title>101 Dothideomycetes genomes: a test case for predicting lifestyles and emergence of pathogens.</title>
        <authorList>
            <person name="Haridas S."/>
            <person name="Albert R."/>
            <person name="Binder M."/>
            <person name="Bloem J."/>
            <person name="Labutti K."/>
            <person name="Salamov A."/>
            <person name="Andreopoulos B."/>
            <person name="Baker S."/>
            <person name="Barry K."/>
            <person name="Bills G."/>
            <person name="Bluhm B."/>
            <person name="Cannon C."/>
            <person name="Castanera R."/>
            <person name="Culley D."/>
            <person name="Daum C."/>
            <person name="Ezra D."/>
            <person name="Gonzalez J."/>
            <person name="Henrissat B."/>
            <person name="Kuo A."/>
            <person name="Liang C."/>
            <person name="Lipzen A."/>
            <person name="Lutzoni F."/>
            <person name="Magnuson J."/>
            <person name="Mondo S."/>
            <person name="Nolan M."/>
            <person name="Ohm R."/>
            <person name="Pangilinan J."/>
            <person name="Park H.-J."/>
            <person name="Ramirez L."/>
            <person name="Alfaro M."/>
            <person name="Sun H."/>
            <person name="Tritt A."/>
            <person name="Yoshinaga Y."/>
            <person name="Zwiers L.-H."/>
            <person name="Turgeon B."/>
            <person name="Goodwin S."/>
            <person name="Spatafora J."/>
            <person name="Crous P."/>
            <person name="Grigoriev I."/>
        </authorList>
    </citation>
    <scope>NUCLEOTIDE SEQUENCE</scope>
    <source>
        <strain evidence="1">CBS 473.64</strain>
    </source>
</reference>
<dbReference type="Proteomes" id="UP000799753">
    <property type="component" value="Unassembled WGS sequence"/>
</dbReference>
<gene>
    <name evidence="1" type="ORF">P280DRAFT_467341</name>
</gene>
<organism evidence="1 2">
    <name type="scientific">Massarina eburnea CBS 473.64</name>
    <dbReference type="NCBI Taxonomy" id="1395130"/>
    <lineage>
        <taxon>Eukaryota</taxon>
        <taxon>Fungi</taxon>
        <taxon>Dikarya</taxon>
        <taxon>Ascomycota</taxon>
        <taxon>Pezizomycotina</taxon>
        <taxon>Dothideomycetes</taxon>
        <taxon>Pleosporomycetidae</taxon>
        <taxon>Pleosporales</taxon>
        <taxon>Massarineae</taxon>
        <taxon>Massarinaceae</taxon>
        <taxon>Massarina</taxon>
    </lineage>
</organism>
<evidence type="ECO:0000313" key="2">
    <source>
        <dbReference type="Proteomes" id="UP000799753"/>
    </source>
</evidence>
<protein>
    <submittedName>
        <fullName evidence="1">Uncharacterized protein</fullName>
    </submittedName>
</protein>
<dbReference type="EMBL" id="MU006780">
    <property type="protein sequence ID" value="KAF2643289.1"/>
    <property type="molecule type" value="Genomic_DNA"/>
</dbReference>
<name>A0A6A6S6C6_9PLEO</name>
<keyword evidence="2" id="KW-1185">Reference proteome</keyword>
<dbReference type="AlphaFoldDB" id="A0A6A6S6C6"/>
<accession>A0A6A6S6C6</accession>
<sequence>MAGDQRTRAGAGCLGVGPGVKLRTHGCSSLMFASGLAPMTQALEAAPDPRRRATVGCR</sequence>
<proteinExistence type="predicted"/>
<evidence type="ECO:0000313" key="1">
    <source>
        <dbReference type="EMBL" id="KAF2643289.1"/>
    </source>
</evidence>